<sequence length="25" mass="2994">MVHTARNFATVNFLRERDPSKKTFQ</sequence>
<protein>
    <submittedName>
        <fullName evidence="1">Uncharacterized protein</fullName>
    </submittedName>
</protein>
<dbReference type="EMBL" id="GBRH01278413">
    <property type="protein sequence ID" value="JAD19482.1"/>
    <property type="molecule type" value="Transcribed_RNA"/>
</dbReference>
<proteinExistence type="predicted"/>
<organism evidence="1">
    <name type="scientific">Arundo donax</name>
    <name type="common">Giant reed</name>
    <name type="synonym">Donax arundinaceus</name>
    <dbReference type="NCBI Taxonomy" id="35708"/>
    <lineage>
        <taxon>Eukaryota</taxon>
        <taxon>Viridiplantae</taxon>
        <taxon>Streptophyta</taxon>
        <taxon>Embryophyta</taxon>
        <taxon>Tracheophyta</taxon>
        <taxon>Spermatophyta</taxon>
        <taxon>Magnoliopsida</taxon>
        <taxon>Liliopsida</taxon>
        <taxon>Poales</taxon>
        <taxon>Poaceae</taxon>
        <taxon>PACMAD clade</taxon>
        <taxon>Arundinoideae</taxon>
        <taxon>Arundineae</taxon>
        <taxon>Arundo</taxon>
    </lineage>
</organism>
<dbReference type="AlphaFoldDB" id="A0A0A8Y637"/>
<accession>A0A0A8Y637</accession>
<evidence type="ECO:0000313" key="1">
    <source>
        <dbReference type="EMBL" id="JAD19482.1"/>
    </source>
</evidence>
<name>A0A0A8Y637_ARUDO</name>
<reference evidence="1" key="1">
    <citation type="submission" date="2014-09" db="EMBL/GenBank/DDBJ databases">
        <authorList>
            <person name="Magalhaes I.L.F."/>
            <person name="Oliveira U."/>
            <person name="Santos F.R."/>
            <person name="Vidigal T.H.D.A."/>
            <person name="Brescovit A.D."/>
            <person name="Santos A.J."/>
        </authorList>
    </citation>
    <scope>NUCLEOTIDE SEQUENCE</scope>
    <source>
        <tissue evidence="1">Shoot tissue taken approximately 20 cm above the soil surface</tissue>
    </source>
</reference>
<reference evidence="1" key="2">
    <citation type="journal article" date="2015" name="Data Brief">
        <title>Shoot transcriptome of the giant reed, Arundo donax.</title>
        <authorList>
            <person name="Barrero R.A."/>
            <person name="Guerrero F.D."/>
            <person name="Moolhuijzen P."/>
            <person name="Goolsby J.A."/>
            <person name="Tidwell J."/>
            <person name="Bellgard S.E."/>
            <person name="Bellgard M.I."/>
        </authorList>
    </citation>
    <scope>NUCLEOTIDE SEQUENCE</scope>
    <source>
        <tissue evidence="1">Shoot tissue taken approximately 20 cm above the soil surface</tissue>
    </source>
</reference>